<dbReference type="EMBL" id="RIBZ01000660">
    <property type="protein sequence ID" value="RNG03128.1"/>
    <property type="molecule type" value="Genomic_DNA"/>
</dbReference>
<accession>A0A3M8UCC7</accession>
<feature type="non-terminal residue" evidence="1">
    <location>
        <position position="45"/>
    </location>
</feature>
<reference evidence="1 2" key="1">
    <citation type="submission" date="2018-11" db="EMBL/GenBank/DDBJ databases">
        <title>The Potential of Streptomyces as Biocontrol Agents against the Tomato grey mould, Botrytis cinerea (Gray mold) Frontiers in Microbiology.</title>
        <authorList>
            <person name="Li D."/>
        </authorList>
    </citation>
    <scope>NUCLEOTIDE SEQUENCE [LARGE SCALE GENOMIC DNA]</scope>
    <source>
        <strain evidence="1 2">NEAU-LD23</strain>
    </source>
</reference>
<evidence type="ECO:0000313" key="1">
    <source>
        <dbReference type="EMBL" id="RNG03128.1"/>
    </source>
</evidence>
<evidence type="ECO:0000313" key="2">
    <source>
        <dbReference type="Proteomes" id="UP000275401"/>
    </source>
</evidence>
<dbReference type="AlphaFoldDB" id="A0A3M8UCC7"/>
<comment type="caution">
    <text evidence="1">The sequence shown here is derived from an EMBL/GenBank/DDBJ whole genome shotgun (WGS) entry which is preliminary data.</text>
</comment>
<keyword evidence="2" id="KW-1185">Reference proteome</keyword>
<dbReference type="Proteomes" id="UP000275401">
    <property type="component" value="Unassembled WGS sequence"/>
</dbReference>
<protein>
    <submittedName>
        <fullName evidence="1">Acyl-CoA dehydrogenase</fullName>
    </submittedName>
</protein>
<sequence>MRFLLDQAQSEFGRTLDRMLGAADTPGAARAWARGDHAPGRALWG</sequence>
<proteinExistence type="predicted"/>
<gene>
    <name evidence="1" type="ORF">EEJ42_34940</name>
</gene>
<organism evidence="1 2">
    <name type="scientific">Streptomyces botrytidirepellens</name>
    <dbReference type="NCBI Taxonomy" id="2486417"/>
    <lineage>
        <taxon>Bacteria</taxon>
        <taxon>Bacillati</taxon>
        <taxon>Actinomycetota</taxon>
        <taxon>Actinomycetes</taxon>
        <taxon>Kitasatosporales</taxon>
        <taxon>Streptomycetaceae</taxon>
        <taxon>Streptomyces</taxon>
    </lineage>
</organism>
<name>A0A3M8UCC7_9ACTN</name>